<dbReference type="AlphaFoldDB" id="A0A1M6E7M2"/>
<dbReference type="InterPro" id="IPR006439">
    <property type="entry name" value="HAD-SF_hydro_IA"/>
</dbReference>
<keyword evidence="2" id="KW-1185">Reference proteome</keyword>
<dbReference type="SUPFAM" id="SSF56784">
    <property type="entry name" value="HAD-like"/>
    <property type="match status" value="1"/>
</dbReference>
<dbReference type="Gene3D" id="3.40.50.1000">
    <property type="entry name" value="HAD superfamily/HAD-like"/>
    <property type="match status" value="1"/>
</dbReference>
<dbReference type="InterPro" id="IPR036412">
    <property type="entry name" value="HAD-like_sf"/>
</dbReference>
<dbReference type="CDD" id="cd02603">
    <property type="entry name" value="HAD_sEH-N_like"/>
    <property type="match status" value="1"/>
</dbReference>
<dbReference type="SFLD" id="SFLDG01129">
    <property type="entry name" value="C1.5:_HAD__Beta-PGM__Phosphata"/>
    <property type="match status" value="1"/>
</dbReference>
<name>A0A1M6E7M2_9CLOT</name>
<sequence>MRGEEKRIIKNIVFDLGNVLLEFKPIEYLKDKEFEEDKIKELYEEIFLSKEWPMLDRGVITEEEVINILCERSRNADLIRKAMDNWYEILKPIKESIDILKELKEAGYGLYIISNFHHLAYENVTKRFEFFNYFDGGVISYEEKLLKPEDEIYRKLLQKYNIKAEESVFIDDTLVNIEKSRELGFLGIHFDNPNNLRKKLIDLGVLKNILY</sequence>
<proteinExistence type="predicted"/>
<dbReference type="EMBL" id="FQZB01000005">
    <property type="protein sequence ID" value="SHI81278.1"/>
    <property type="molecule type" value="Genomic_DNA"/>
</dbReference>
<dbReference type="PANTHER" id="PTHR43611:SF3">
    <property type="entry name" value="FLAVIN MONONUCLEOTIDE HYDROLASE 1, CHLOROPLATIC"/>
    <property type="match status" value="1"/>
</dbReference>
<dbReference type="InterPro" id="IPR023198">
    <property type="entry name" value="PGP-like_dom2"/>
</dbReference>
<protein>
    <submittedName>
        <fullName evidence="1">Putative hydrolase of the HAD superfamily</fullName>
    </submittedName>
</protein>
<dbReference type="Gene3D" id="1.10.150.240">
    <property type="entry name" value="Putative phosphatase, domain 2"/>
    <property type="match status" value="1"/>
</dbReference>
<gene>
    <name evidence="1" type="ORF">SAMN02745163_00774</name>
</gene>
<dbReference type="PANTHER" id="PTHR43611">
    <property type="entry name" value="ALPHA-D-GLUCOSE 1-PHOSPHATE PHOSPHATASE"/>
    <property type="match status" value="1"/>
</dbReference>
<dbReference type="RefSeq" id="WP_341422257.1">
    <property type="nucleotide sequence ID" value="NZ_FQZB01000005.1"/>
</dbReference>
<dbReference type="InterPro" id="IPR023214">
    <property type="entry name" value="HAD_sf"/>
</dbReference>
<dbReference type="Pfam" id="PF00702">
    <property type="entry name" value="Hydrolase"/>
    <property type="match status" value="1"/>
</dbReference>
<reference evidence="1 2" key="1">
    <citation type="submission" date="2016-11" db="EMBL/GenBank/DDBJ databases">
        <authorList>
            <person name="Jaros S."/>
            <person name="Januszkiewicz K."/>
            <person name="Wedrychowicz H."/>
        </authorList>
    </citation>
    <scope>NUCLEOTIDE SEQUENCE [LARGE SCALE GENOMIC DNA]</scope>
    <source>
        <strain evidence="1 2">DSM 21758</strain>
    </source>
</reference>
<dbReference type="GO" id="GO:0016787">
    <property type="term" value="F:hydrolase activity"/>
    <property type="evidence" value="ECO:0007669"/>
    <property type="project" value="UniProtKB-KW"/>
</dbReference>
<dbReference type="PRINTS" id="PR00413">
    <property type="entry name" value="HADHALOGNASE"/>
</dbReference>
<organism evidence="1 2">
    <name type="scientific">Clostridium cavendishii DSM 21758</name>
    <dbReference type="NCBI Taxonomy" id="1121302"/>
    <lineage>
        <taxon>Bacteria</taxon>
        <taxon>Bacillati</taxon>
        <taxon>Bacillota</taxon>
        <taxon>Clostridia</taxon>
        <taxon>Eubacteriales</taxon>
        <taxon>Clostridiaceae</taxon>
        <taxon>Clostridium</taxon>
    </lineage>
</organism>
<dbReference type="SFLD" id="SFLDS00003">
    <property type="entry name" value="Haloacid_Dehalogenase"/>
    <property type="match status" value="1"/>
</dbReference>
<evidence type="ECO:0000313" key="1">
    <source>
        <dbReference type="EMBL" id="SHI81278.1"/>
    </source>
</evidence>
<accession>A0A1M6E7M2</accession>
<keyword evidence="1" id="KW-0378">Hydrolase</keyword>
<evidence type="ECO:0000313" key="2">
    <source>
        <dbReference type="Proteomes" id="UP000184310"/>
    </source>
</evidence>
<dbReference type="STRING" id="1121302.SAMN02745163_00774"/>
<dbReference type="Proteomes" id="UP000184310">
    <property type="component" value="Unassembled WGS sequence"/>
</dbReference>
<dbReference type="NCBIfam" id="TIGR01509">
    <property type="entry name" value="HAD-SF-IA-v3"/>
    <property type="match status" value="1"/>
</dbReference>